<dbReference type="OMA" id="MGLGPQK"/>
<name>A0A553P739_TIGCA</name>
<dbReference type="SUPFAM" id="SSF53448">
    <property type="entry name" value="Nucleotide-diphospho-sugar transferases"/>
    <property type="match status" value="1"/>
</dbReference>
<evidence type="ECO:0000313" key="13">
    <source>
        <dbReference type="Proteomes" id="UP000318571"/>
    </source>
</evidence>
<keyword evidence="6" id="KW-0472">Membrane</keyword>
<dbReference type="PROSITE" id="PS50231">
    <property type="entry name" value="RICIN_B_LECTIN"/>
    <property type="match status" value="1"/>
</dbReference>
<dbReference type="Gene3D" id="2.80.10.50">
    <property type="match status" value="2"/>
</dbReference>
<dbReference type="PANTHER" id="PTHR11675:SF134">
    <property type="entry name" value="N-ACETYLGALACTOSAMINYLTRANSFERASE 4-RELATED"/>
    <property type="match status" value="1"/>
</dbReference>
<keyword evidence="4" id="KW-0735">Signal-anchor</keyword>
<comment type="similarity">
    <text evidence="2 10">Belongs to the glycosyltransferase 2 family. GalNAc-T subfamily.</text>
</comment>
<dbReference type="SUPFAM" id="SSF50370">
    <property type="entry name" value="Ricin B-like lectins"/>
    <property type="match status" value="1"/>
</dbReference>
<dbReference type="CDD" id="cd02510">
    <property type="entry name" value="pp-GalNAc-T"/>
    <property type="match status" value="1"/>
</dbReference>
<dbReference type="EMBL" id="VCGU01000007">
    <property type="protein sequence ID" value="TRY73495.1"/>
    <property type="molecule type" value="Genomic_DNA"/>
</dbReference>
<evidence type="ECO:0000256" key="5">
    <source>
        <dbReference type="ARBA" id="ARBA00022989"/>
    </source>
</evidence>
<evidence type="ECO:0000256" key="1">
    <source>
        <dbReference type="ARBA" id="ARBA00004606"/>
    </source>
</evidence>
<evidence type="ECO:0000313" key="12">
    <source>
        <dbReference type="EMBL" id="TRY73495.1"/>
    </source>
</evidence>
<dbReference type="FunFam" id="3.90.550.10:FF:000029">
    <property type="entry name" value="Polypeptide N-acetylgalactosaminyltransferase"/>
    <property type="match status" value="1"/>
</dbReference>
<evidence type="ECO:0000256" key="8">
    <source>
        <dbReference type="ARBA" id="ARBA00023180"/>
    </source>
</evidence>
<dbReference type="GO" id="GO:0006493">
    <property type="term" value="P:protein O-linked glycosylation"/>
    <property type="evidence" value="ECO:0007669"/>
    <property type="project" value="TreeGrafter"/>
</dbReference>
<comment type="cofactor">
    <cofactor evidence="10">
        <name>Mn(2+)</name>
        <dbReference type="ChEBI" id="CHEBI:29035"/>
    </cofactor>
</comment>
<comment type="subcellular location">
    <subcellularLocation>
        <location evidence="9">Endomembrane system</location>
        <topology evidence="9">Single-pass membrane protein</topology>
    </subcellularLocation>
    <subcellularLocation>
        <location evidence="10">Golgi apparatus membrane</location>
        <topology evidence="10">Single-pass type II membrane protein</topology>
    </subcellularLocation>
    <subcellularLocation>
        <location evidence="1">Membrane</location>
        <topology evidence="1">Single-pass type II membrane protein</topology>
    </subcellularLocation>
</comment>
<evidence type="ECO:0000256" key="3">
    <source>
        <dbReference type="ARBA" id="ARBA00022692"/>
    </source>
</evidence>
<feature type="domain" description="Glycosyltransferase 2-like" evidence="11">
    <location>
        <begin position="140"/>
        <end position="325"/>
    </location>
</feature>
<evidence type="ECO:0000256" key="4">
    <source>
        <dbReference type="ARBA" id="ARBA00022968"/>
    </source>
</evidence>
<dbReference type="InterPro" id="IPR001173">
    <property type="entry name" value="Glyco_trans_2-like"/>
</dbReference>
<evidence type="ECO:0000256" key="2">
    <source>
        <dbReference type="ARBA" id="ARBA00005680"/>
    </source>
</evidence>
<evidence type="ECO:0000256" key="6">
    <source>
        <dbReference type="ARBA" id="ARBA00023136"/>
    </source>
</evidence>
<comment type="pathway">
    <text evidence="10">Protein modification; protein glycosylation.</text>
</comment>
<dbReference type="STRING" id="6832.A0A553P739"/>
<comment type="caution">
    <text evidence="12">The sequence shown here is derived from an EMBL/GenBank/DDBJ whole genome shotgun (WGS) entry which is preliminary data.</text>
</comment>
<dbReference type="InterPro" id="IPR035992">
    <property type="entry name" value="Ricin_B-like_lectins"/>
</dbReference>
<evidence type="ECO:0000256" key="10">
    <source>
        <dbReference type="RuleBase" id="RU361242"/>
    </source>
</evidence>
<proteinExistence type="inferred from homology"/>
<dbReference type="UniPathway" id="UPA00378"/>
<dbReference type="Pfam" id="PF00535">
    <property type="entry name" value="Glycos_transf_2"/>
    <property type="match status" value="1"/>
</dbReference>
<sequence>MRLKVPKKKLFQLSQASMIALSLVMVLHWLLPKQNNQSSKANNVHAQQRSDWDFDVSQKVDWHDHQSIQADRIRIGPGEQGSKVTLSPEDKINPLQGTLYSANGFNAFASDQISLDRSVKDIRHPECKNKVYSKELPTVSVIIPFINEHWSTLVRTFHSVLNRSPESLIREIILVDDASDKIHLKDKLDTYVHNTPRLKGKVRILRLSQRSGLIEARQTGAKNAKGEVLIFLDSHTECNYNWLPPLLEPIAADYRTAVCPFIDVIDMDNFEYRAQDEGKRGSFDWELYYKRLDLLPEDLANPTRPFKSPVMAGGLFAISAKFFWELEGYDEGLKIWGGEQYELSFKIWQCGGQMFDAPCSRIGHIYRKFAPFSSGGFGNYLGKNYRRVADVWMDEYAEYIYKRKPNYKSIDPGDISKQKALRERLQCKSFKWFMENVAFDQPKHYPPVEPDDYAHGFIKNVQYSNLCATAGSSNEPFFVSECDGSSRQKFILNWHKDIRTYVSHSMCWDVSQGGDEAPETQLLRHYGNQRCLDINADTKKLFVSNCRPGLESQKWLLDNMNQNRLENWEQEP</sequence>
<keyword evidence="10" id="KW-0464">Manganese</keyword>
<keyword evidence="10" id="KW-0333">Golgi apparatus</keyword>
<dbReference type="InterPro" id="IPR029044">
    <property type="entry name" value="Nucleotide-diphossugar_trans"/>
</dbReference>
<organism evidence="12 13">
    <name type="scientific">Tigriopus californicus</name>
    <name type="common">Marine copepod</name>
    <dbReference type="NCBI Taxonomy" id="6832"/>
    <lineage>
        <taxon>Eukaryota</taxon>
        <taxon>Metazoa</taxon>
        <taxon>Ecdysozoa</taxon>
        <taxon>Arthropoda</taxon>
        <taxon>Crustacea</taxon>
        <taxon>Multicrustacea</taxon>
        <taxon>Hexanauplia</taxon>
        <taxon>Copepoda</taxon>
        <taxon>Harpacticoida</taxon>
        <taxon>Harpacticidae</taxon>
        <taxon>Tigriopus</taxon>
    </lineage>
</organism>
<reference evidence="12 13" key="1">
    <citation type="journal article" date="2018" name="Nat. Ecol. Evol.">
        <title>Genomic signatures of mitonuclear coevolution across populations of Tigriopus californicus.</title>
        <authorList>
            <person name="Barreto F.S."/>
            <person name="Watson E.T."/>
            <person name="Lima T.G."/>
            <person name="Willett C.S."/>
            <person name="Edmands S."/>
            <person name="Li W."/>
            <person name="Burton R.S."/>
        </authorList>
    </citation>
    <scope>NUCLEOTIDE SEQUENCE [LARGE SCALE GENOMIC DNA]</scope>
    <source>
        <strain evidence="12 13">San Diego</strain>
    </source>
</reference>
<protein>
    <recommendedName>
        <fullName evidence="10">Polypeptide N-acetylgalactosaminyltransferase</fullName>
        <ecNumber evidence="10">2.4.1.-</ecNumber>
    </recommendedName>
    <alternativeName>
        <fullName evidence="10">Protein-UDP acetylgalactosaminyltransferase</fullName>
    </alternativeName>
</protein>
<dbReference type="Proteomes" id="UP000318571">
    <property type="component" value="Chromosome 3"/>
</dbReference>
<keyword evidence="3" id="KW-0812">Transmembrane</keyword>
<dbReference type="AlphaFoldDB" id="A0A553P739"/>
<evidence type="ECO:0000259" key="11">
    <source>
        <dbReference type="Pfam" id="PF00535"/>
    </source>
</evidence>
<keyword evidence="13" id="KW-1185">Reference proteome</keyword>
<dbReference type="GO" id="GO:0030246">
    <property type="term" value="F:carbohydrate binding"/>
    <property type="evidence" value="ECO:0007669"/>
    <property type="project" value="UniProtKB-KW"/>
</dbReference>
<keyword evidence="5" id="KW-1133">Transmembrane helix</keyword>
<keyword evidence="10" id="KW-0808">Transferase</keyword>
<dbReference type="Gene3D" id="3.90.550.10">
    <property type="entry name" value="Spore Coat Polysaccharide Biosynthesis Protein SpsA, Chain A"/>
    <property type="match status" value="1"/>
</dbReference>
<dbReference type="GO" id="GO:0000139">
    <property type="term" value="C:Golgi membrane"/>
    <property type="evidence" value="ECO:0007669"/>
    <property type="project" value="UniProtKB-SubCell"/>
</dbReference>
<evidence type="ECO:0000256" key="9">
    <source>
        <dbReference type="ARBA" id="ARBA00037847"/>
    </source>
</evidence>
<dbReference type="InterPro" id="IPR045885">
    <property type="entry name" value="GalNAc-T"/>
</dbReference>
<dbReference type="EC" id="2.4.1.-" evidence="10"/>
<keyword evidence="8" id="KW-0325">Glycoprotein</keyword>
<keyword evidence="10" id="KW-0328">Glycosyltransferase</keyword>
<keyword evidence="10" id="KW-0430">Lectin</keyword>
<evidence type="ECO:0000256" key="7">
    <source>
        <dbReference type="ARBA" id="ARBA00023157"/>
    </source>
</evidence>
<gene>
    <name evidence="12" type="ORF">TCAL_11679</name>
</gene>
<dbReference type="GO" id="GO:0004653">
    <property type="term" value="F:polypeptide N-acetylgalactosaminyltransferase activity"/>
    <property type="evidence" value="ECO:0007669"/>
    <property type="project" value="TreeGrafter"/>
</dbReference>
<accession>A0A553P739</accession>
<keyword evidence="7 10" id="KW-1015">Disulfide bond</keyword>
<dbReference type="PANTHER" id="PTHR11675">
    <property type="entry name" value="N-ACETYLGALACTOSAMINYLTRANSFERASE"/>
    <property type="match status" value="1"/>
</dbReference>